<dbReference type="CTD" id="36385406"/>
<reference evidence="1" key="1">
    <citation type="submission" date="2014-09" db="EMBL/GenBank/DDBJ databases">
        <authorList>
            <person name="Aslett A.Martin."/>
        </authorList>
    </citation>
    <scope>NUCLEOTIDE SEQUENCE</scope>
    <source>
        <strain evidence="1">ED321 Heterogonic</strain>
    </source>
</reference>
<reference evidence="3" key="3">
    <citation type="submission" date="2020-12" db="UniProtKB">
        <authorList>
            <consortium name="WormBaseParasite"/>
        </authorList>
    </citation>
    <scope>IDENTIFICATION</scope>
</reference>
<dbReference type="AlphaFoldDB" id="A0A090MQZ3"/>
<dbReference type="WormBase" id="SRAE_X000232800">
    <property type="protein sequence ID" value="SRP11510"/>
    <property type="gene ID" value="WBGene00267912"/>
</dbReference>
<dbReference type="EMBL" id="LN609400">
    <property type="protein sequence ID" value="CEF60593.1"/>
    <property type="molecule type" value="Genomic_DNA"/>
</dbReference>
<accession>A0A090MQZ3</accession>
<evidence type="ECO:0000313" key="2">
    <source>
        <dbReference type="Proteomes" id="UP000035682"/>
    </source>
</evidence>
<name>A0A090MQZ3_STRRB</name>
<evidence type="ECO:0000313" key="1">
    <source>
        <dbReference type="EMBL" id="CEF60593.1"/>
    </source>
</evidence>
<dbReference type="WBParaSite" id="SRAE_X000232800.1">
    <property type="protein sequence ID" value="SRAE_X000232800.1"/>
    <property type="gene ID" value="WBGene00267912"/>
</dbReference>
<protein>
    <submittedName>
        <fullName evidence="1 3">Uncharacterized protein</fullName>
    </submittedName>
</protein>
<reference evidence="2" key="2">
    <citation type="submission" date="2014-09" db="EMBL/GenBank/DDBJ databases">
        <authorList>
            <person name="Martin A.A."/>
        </authorList>
    </citation>
    <scope>NUCLEOTIDE SEQUENCE</scope>
    <source>
        <strain evidence="2">ED321</strain>
    </source>
</reference>
<sequence length="124" mass="14978">MFPYHKGIETLHYPIYLDEEEYRVEFDRLLSKTRQIMEWKMEKGDKTHHFKEGMIVYKRIMETVGNGKKLVERFKRPFIIKKIDDNTGDCELTYITSSGREAKTQNKILAHIRQLKRIITRKEE</sequence>
<organism evidence="1">
    <name type="scientific">Strongyloides ratti</name>
    <name type="common">Parasitic roundworm</name>
    <dbReference type="NCBI Taxonomy" id="34506"/>
    <lineage>
        <taxon>Eukaryota</taxon>
        <taxon>Metazoa</taxon>
        <taxon>Ecdysozoa</taxon>
        <taxon>Nematoda</taxon>
        <taxon>Chromadorea</taxon>
        <taxon>Rhabditida</taxon>
        <taxon>Tylenchina</taxon>
        <taxon>Panagrolaimomorpha</taxon>
        <taxon>Strongyloidoidea</taxon>
        <taxon>Strongyloididae</taxon>
        <taxon>Strongyloides</taxon>
    </lineage>
</organism>
<gene>
    <name evidence="1 3 4" type="ORF">SRAE_X000232800</name>
</gene>
<keyword evidence="2" id="KW-1185">Reference proteome</keyword>
<dbReference type="GeneID" id="36385406"/>
<dbReference type="Proteomes" id="UP000035682">
    <property type="component" value="Unplaced"/>
</dbReference>
<evidence type="ECO:0000313" key="4">
    <source>
        <dbReference type="WormBase" id="SRAE_X000232800"/>
    </source>
</evidence>
<evidence type="ECO:0000313" key="3">
    <source>
        <dbReference type="WBParaSite" id="SRAE_X000232800.1"/>
    </source>
</evidence>
<proteinExistence type="predicted"/>
<dbReference type="RefSeq" id="XP_024499802.1">
    <property type="nucleotide sequence ID" value="XM_024645528.1"/>
</dbReference>